<evidence type="ECO:0000313" key="2">
    <source>
        <dbReference type="Proteomes" id="UP000287033"/>
    </source>
</evidence>
<feature type="non-terminal residue" evidence="1">
    <location>
        <position position="1"/>
    </location>
</feature>
<organism evidence="1 2">
    <name type="scientific">Chiloscyllium punctatum</name>
    <name type="common">Brownbanded bambooshark</name>
    <name type="synonym">Hemiscyllium punctatum</name>
    <dbReference type="NCBI Taxonomy" id="137246"/>
    <lineage>
        <taxon>Eukaryota</taxon>
        <taxon>Metazoa</taxon>
        <taxon>Chordata</taxon>
        <taxon>Craniata</taxon>
        <taxon>Vertebrata</taxon>
        <taxon>Chondrichthyes</taxon>
        <taxon>Elasmobranchii</taxon>
        <taxon>Galeomorphii</taxon>
        <taxon>Galeoidea</taxon>
        <taxon>Orectolobiformes</taxon>
        <taxon>Hemiscylliidae</taxon>
        <taxon>Chiloscyllium</taxon>
    </lineage>
</organism>
<protein>
    <submittedName>
        <fullName evidence="1">Uncharacterized protein</fullName>
    </submittedName>
</protein>
<gene>
    <name evidence="1" type="ORF">chiPu_0023243</name>
</gene>
<accession>A0A401T895</accession>
<sequence length="60" mass="7141">IWRELSDWEIAVRQPGRRSPSECLNVGGEIQRPDKHPSQSWVDCTPCPFQPLEVWRHFPW</sequence>
<dbReference type="Proteomes" id="UP000287033">
    <property type="component" value="Unassembled WGS sequence"/>
</dbReference>
<reference evidence="1 2" key="1">
    <citation type="journal article" date="2018" name="Nat. Ecol. Evol.">
        <title>Shark genomes provide insights into elasmobranch evolution and the origin of vertebrates.</title>
        <authorList>
            <person name="Hara Y"/>
            <person name="Yamaguchi K"/>
            <person name="Onimaru K"/>
            <person name="Kadota M"/>
            <person name="Koyanagi M"/>
            <person name="Keeley SD"/>
            <person name="Tatsumi K"/>
            <person name="Tanaka K"/>
            <person name="Motone F"/>
            <person name="Kageyama Y"/>
            <person name="Nozu R"/>
            <person name="Adachi N"/>
            <person name="Nishimura O"/>
            <person name="Nakagawa R"/>
            <person name="Tanegashima C"/>
            <person name="Kiyatake I"/>
            <person name="Matsumoto R"/>
            <person name="Murakumo K"/>
            <person name="Nishida K"/>
            <person name="Terakita A"/>
            <person name="Kuratani S"/>
            <person name="Sato K"/>
            <person name="Hyodo S Kuraku.S."/>
        </authorList>
    </citation>
    <scope>NUCLEOTIDE SEQUENCE [LARGE SCALE GENOMIC DNA]</scope>
</reference>
<name>A0A401T895_CHIPU</name>
<dbReference type="EMBL" id="BEZZ01017804">
    <property type="protein sequence ID" value="GCC38834.1"/>
    <property type="molecule type" value="Genomic_DNA"/>
</dbReference>
<proteinExistence type="predicted"/>
<evidence type="ECO:0000313" key="1">
    <source>
        <dbReference type="EMBL" id="GCC38834.1"/>
    </source>
</evidence>
<dbReference type="AlphaFoldDB" id="A0A401T895"/>
<keyword evidence="2" id="KW-1185">Reference proteome</keyword>
<comment type="caution">
    <text evidence="1">The sequence shown here is derived from an EMBL/GenBank/DDBJ whole genome shotgun (WGS) entry which is preliminary data.</text>
</comment>